<protein>
    <recommendedName>
        <fullName evidence="4">NADH:quinone oxidoreductase/Mrp antiporter membrane subunit domain-containing protein</fullName>
    </recommendedName>
</protein>
<keyword evidence="3" id="KW-1185">Reference proteome</keyword>
<feature type="transmembrane region" description="Helical" evidence="1">
    <location>
        <begin position="159"/>
        <end position="178"/>
    </location>
</feature>
<sequence length="599" mass="67244">MTYLINVPLVGSILGCVLTFILLIFQLKSASAFIPLLGSVFGVEFYLDPLNAFSLFCLFLSGALFLSFKAELSFSQYFAFPYILTQLLLLSSNLYFLVILLSLLIMMIYGVFSKKTSSPLIGLAGLFISVLLFPSTVNLQNNFSYLSFDALRQLSFSPYILFFIEICSVTLLGFFPFGKWRLMIAKSSQGTLLYSFFHIVLSIAGIYLLLRFWLDLGRNSDRVVLSTFLELIGLIGAIAAGWNSLVVKTVYERINCLFILSNGILVQTIGILSAFTINVNPPWIIFANDILYFGFFIQFIGFSLAFILVARVCLDQQSRGIGLAFSPYILISLLFLSFIISGFPPFAGFSLLWGNLQLLLALPLGNQFIGTLITTLAIGLNAGVFILSILGWMRLILTGGIPALQNAVITFPDYFSRRNFDSVKGWLLLLLLFSLVPGLILSMARMISTQVMGLTDYSHAFLTFSNVVNHVTFTPWEVILLFIGIVMVIGWIAKREHKKNSNLPISSFKGATYSPRIKNIDETSFGFGQASFQFMLESRFPFVHPAITSARYLGIQWIYFQRRYFRFTNKVNIVIWQYQDQLILVMVGLGLLSISLIAR</sequence>
<proteinExistence type="predicted"/>
<feature type="transmembrane region" description="Helical" evidence="1">
    <location>
        <begin position="190"/>
        <end position="210"/>
    </location>
</feature>
<feature type="transmembrane region" description="Helical" evidence="1">
    <location>
        <begin position="88"/>
        <end position="112"/>
    </location>
</feature>
<feature type="transmembrane region" description="Helical" evidence="1">
    <location>
        <begin position="290"/>
        <end position="313"/>
    </location>
</feature>
<dbReference type="RefSeq" id="WP_281447747.1">
    <property type="nucleotide sequence ID" value="NZ_JASBAO010000001.1"/>
</dbReference>
<feature type="transmembrane region" description="Helical" evidence="1">
    <location>
        <begin position="467"/>
        <end position="493"/>
    </location>
</feature>
<reference evidence="2" key="1">
    <citation type="submission" date="2023-05" db="EMBL/GenBank/DDBJ databases">
        <title>Whole genome sequence of Commensalibacter sp.</title>
        <authorList>
            <person name="Charoenyingcharoen P."/>
            <person name="Yukphan P."/>
        </authorList>
    </citation>
    <scope>NUCLEOTIDE SEQUENCE</scope>
    <source>
        <strain evidence="2">TBRC 16381</strain>
    </source>
</reference>
<feature type="transmembrane region" description="Helical" evidence="1">
    <location>
        <begin position="542"/>
        <end position="560"/>
    </location>
</feature>
<evidence type="ECO:0000313" key="2">
    <source>
        <dbReference type="EMBL" id="MDI2090615.1"/>
    </source>
</evidence>
<feature type="transmembrane region" description="Helical" evidence="1">
    <location>
        <begin position="222"/>
        <end position="242"/>
    </location>
</feature>
<feature type="transmembrane region" description="Helical" evidence="1">
    <location>
        <begin position="325"/>
        <end position="347"/>
    </location>
</feature>
<name>A0ABT6Q0J4_9PROT</name>
<feature type="transmembrane region" description="Helical" evidence="1">
    <location>
        <begin position="580"/>
        <end position="598"/>
    </location>
</feature>
<evidence type="ECO:0008006" key="4">
    <source>
        <dbReference type="Google" id="ProtNLM"/>
    </source>
</evidence>
<keyword evidence="1" id="KW-0472">Membrane</keyword>
<keyword evidence="1" id="KW-0812">Transmembrane</keyword>
<comment type="caution">
    <text evidence="2">The sequence shown here is derived from an EMBL/GenBank/DDBJ whole genome shotgun (WGS) entry which is preliminary data.</text>
</comment>
<keyword evidence="1" id="KW-1133">Transmembrane helix</keyword>
<evidence type="ECO:0000256" key="1">
    <source>
        <dbReference type="SAM" id="Phobius"/>
    </source>
</evidence>
<feature type="transmembrane region" description="Helical" evidence="1">
    <location>
        <begin position="426"/>
        <end position="447"/>
    </location>
</feature>
<feature type="transmembrane region" description="Helical" evidence="1">
    <location>
        <begin position="119"/>
        <end position="139"/>
    </location>
</feature>
<feature type="transmembrane region" description="Helical" evidence="1">
    <location>
        <begin position="367"/>
        <end position="390"/>
    </location>
</feature>
<dbReference type="Proteomes" id="UP001431634">
    <property type="component" value="Unassembled WGS sequence"/>
</dbReference>
<dbReference type="EMBL" id="JASBAO010000001">
    <property type="protein sequence ID" value="MDI2090615.1"/>
    <property type="molecule type" value="Genomic_DNA"/>
</dbReference>
<accession>A0ABT6Q0J4</accession>
<evidence type="ECO:0000313" key="3">
    <source>
        <dbReference type="Proteomes" id="UP001431634"/>
    </source>
</evidence>
<feature type="transmembrane region" description="Helical" evidence="1">
    <location>
        <begin position="45"/>
        <end position="68"/>
    </location>
</feature>
<gene>
    <name evidence="2" type="ORF">QJV27_04330</name>
</gene>
<feature type="transmembrane region" description="Helical" evidence="1">
    <location>
        <begin position="6"/>
        <end position="25"/>
    </location>
</feature>
<feature type="transmembrane region" description="Helical" evidence="1">
    <location>
        <begin position="254"/>
        <end position="278"/>
    </location>
</feature>
<organism evidence="2 3">
    <name type="scientific">Commensalibacter oyaizuii</name>
    <dbReference type="NCBI Taxonomy" id="3043873"/>
    <lineage>
        <taxon>Bacteria</taxon>
        <taxon>Pseudomonadati</taxon>
        <taxon>Pseudomonadota</taxon>
        <taxon>Alphaproteobacteria</taxon>
        <taxon>Acetobacterales</taxon>
        <taxon>Acetobacteraceae</taxon>
    </lineage>
</organism>